<protein>
    <submittedName>
        <fullName evidence="1">Uncharacterized protein</fullName>
    </submittedName>
</protein>
<evidence type="ECO:0000313" key="1">
    <source>
        <dbReference type="EMBL" id="OSQ38401.1"/>
    </source>
</evidence>
<name>A0A1Y2L0N1_9PROT</name>
<accession>A0A1Y2L0N1</accession>
<evidence type="ECO:0000313" key="2">
    <source>
        <dbReference type="Proteomes" id="UP000193391"/>
    </source>
</evidence>
<dbReference type="EMBL" id="JFKA01000004">
    <property type="protein sequence ID" value="OSQ38401.1"/>
    <property type="molecule type" value="Genomic_DNA"/>
</dbReference>
<sequence>MKRIILRRLPALIGFAGAVLLIWLAVPRTFSSILLAVSKPAYAQITNPAMTDEDILKLRETLRRVASWVDEREVETRIGNVELVLAARSADESEKENHLSAAENAFENAIAYSPMDPFSWVRLCQIRLKTNGQQDGTAAQALSMSLMTGPYERALAIQQIGFAAILWDQLSEDDQRTVAEKVRWIETLERRDLAALAKRDPRAATLVIRSLAGGDMHRFTRFVAFLNKK</sequence>
<comment type="caution">
    <text evidence="1">The sequence shown here is derived from an EMBL/GenBank/DDBJ whole genome shotgun (WGS) entry which is preliminary data.</text>
</comment>
<dbReference type="AlphaFoldDB" id="A0A1Y2L0N1"/>
<proteinExistence type="predicted"/>
<organism evidence="1 2">
    <name type="scientific">Thalassospira mesophila</name>
    <dbReference type="NCBI Taxonomy" id="1293891"/>
    <lineage>
        <taxon>Bacteria</taxon>
        <taxon>Pseudomonadati</taxon>
        <taxon>Pseudomonadota</taxon>
        <taxon>Alphaproteobacteria</taxon>
        <taxon>Rhodospirillales</taxon>
        <taxon>Thalassospiraceae</taxon>
        <taxon>Thalassospira</taxon>
    </lineage>
</organism>
<reference evidence="1 2" key="1">
    <citation type="submission" date="2014-03" db="EMBL/GenBank/DDBJ databases">
        <title>The draft genome sequence of Thalassospira mesophila JCM 18969.</title>
        <authorList>
            <person name="Lai Q."/>
            <person name="Shao Z."/>
        </authorList>
    </citation>
    <scope>NUCLEOTIDE SEQUENCE [LARGE SCALE GENOMIC DNA]</scope>
    <source>
        <strain evidence="1 2">JCM 18969</strain>
    </source>
</reference>
<dbReference type="Proteomes" id="UP000193391">
    <property type="component" value="Unassembled WGS sequence"/>
</dbReference>
<keyword evidence="2" id="KW-1185">Reference proteome</keyword>
<gene>
    <name evidence="1" type="ORF">TMES_11195</name>
</gene>